<sequence length="463" mass="51898">MVSLAFNLKFTYWAAPKHVPQHVAALWDLFSLDKNKAQLTDWTLSIPQVYNAANGTGSDQIKLVTFAVRFTHKTVTYDDVKQARTVFENACKTCAAIVWNLPSSHESLPGLLRFDHILRCIFALQNNPTSTSGFWGEWGLISVYHRCTSPDDGSPLAMLDKFMEYQERMPKRNNKIEAGPSKNGLGKIKTLTADAGKNYKLVKKDSSRLIRSQSAVDAQGFNSTVHAAVQRHCDVLDCMEATDAANGRLAMLLGELANMTASFMAIAKDTPKRPTPWWKIFSSGDHLDKASRSMTKLHGRASALETKAKLLHALFTDLDSAVKQHGTCSRRLVLNSHLQAQWRKLVDILEQPDADQSQLDSLFGANIQAMANVNRREDELLQSMRTFKKGERALCTEERWFVKLASQLDGEVRKLSRDYVEAANKFKQAEMRVSGSKKATKGKDMECDNESDCSDETLCEKKQ</sequence>
<reference evidence="2" key="1">
    <citation type="submission" date="2020-03" db="EMBL/GenBank/DDBJ databases">
        <authorList>
            <person name="He L."/>
        </authorList>
    </citation>
    <scope>NUCLEOTIDE SEQUENCE</scope>
    <source>
        <strain evidence="2">CkLH20</strain>
    </source>
</reference>
<evidence type="ECO:0000256" key="1">
    <source>
        <dbReference type="SAM" id="MobiDB-lite"/>
    </source>
</evidence>
<dbReference type="AlphaFoldDB" id="A0A9P6HVT0"/>
<evidence type="ECO:0000313" key="2">
    <source>
        <dbReference type="EMBL" id="KAF9870877.1"/>
    </source>
</evidence>
<feature type="region of interest" description="Disordered" evidence="1">
    <location>
        <begin position="431"/>
        <end position="463"/>
    </location>
</feature>
<accession>A0A9P6HVT0</accession>
<dbReference type="RefSeq" id="XP_038740338.1">
    <property type="nucleotide sequence ID" value="XM_038894263.1"/>
</dbReference>
<dbReference type="GeneID" id="62167337"/>
<dbReference type="EMBL" id="JAATWM020000049">
    <property type="protein sequence ID" value="KAF9870877.1"/>
    <property type="molecule type" value="Genomic_DNA"/>
</dbReference>
<name>A0A9P6HVT0_9PEZI</name>
<feature type="compositionally biased region" description="Acidic residues" evidence="1">
    <location>
        <begin position="447"/>
        <end position="457"/>
    </location>
</feature>
<gene>
    <name evidence="2" type="ORF">CkaCkLH20_11549</name>
</gene>
<dbReference type="Proteomes" id="UP000781932">
    <property type="component" value="Unassembled WGS sequence"/>
</dbReference>
<reference evidence="2" key="2">
    <citation type="submission" date="2020-11" db="EMBL/GenBank/DDBJ databases">
        <title>Whole genome sequencing of Colletotrichum sp.</title>
        <authorList>
            <person name="Li H."/>
        </authorList>
    </citation>
    <scope>NUCLEOTIDE SEQUENCE</scope>
    <source>
        <strain evidence="2">CkLH20</strain>
    </source>
</reference>
<keyword evidence="3" id="KW-1185">Reference proteome</keyword>
<dbReference type="OrthoDB" id="4805847at2759"/>
<proteinExistence type="predicted"/>
<evidence type="ECO:0000313" key="3">
    <source>
        <dbReference type="Proteomes" id="UP000781932"/>
    </source>
</evidence>
<protein>
    <submittedName>
        <fullName evidence="2">Uncharacterized protein</fullName>
    </submittedName>
</protein>
<organism evidence="2 3">
    <name type="scientific">Colletotrichum karsti</name>
    <dbReference type="NCBI Taxonomy" id="1095194"/>
    <lineage>
        <taxon>Eukaryota</taxon>
        <taxon>Fungi</taxon>
        <taxon>Dikarya</taxon>
        <taxon>Ascomycota</taxon>
        <taxon>Pezizomycotina</taxon>
        <taxon>Sordariomycetes</taxon>
        <taxon>Hypocreomycetidae</taxon>
        <taxon>Glomerellales</taxon>
        <taxon>Glomerellaceae</taxon>
        <taxon>Colletotrichum</taxon>
        <taxon>Colletotrichum boninense species complex</taxon>
    </lineage>
</organism>
<comment type="caution">
    <text evidence="2">The sequence shown here is derived from an EMBL/GenBank/DDBJ whole genome shotgun (WGS) entry which is preliminary data.</text>
</comment>